<dbReference type="InterPro" id="IPR029787">
    <property type="entry name" value="Nucleotide_cyclase"/>
</dbReference>
<feature type="domain" description="GGDEF" evidence="2">
    <location>
        <begin position="46"/>
        <end position="169"/>
    </location>
</feature>
<evidence type="ECO:0000259" key="2">
    <source>
        <dbReference type="PROSITE" id="PS50887"/>
    </source>
</evidence>
<reference evidence="3" key="1">
    <citation type="submission" date="2020-04" db="EMBL/GenBank/DDBJ databases">
        <title>Deep metagenomics examines the oral microbiome during advanced dental caries in children, revealing novel taxa and co-occurrences with host molecules.</title>
        <authorList>
            <person name="Baker J.L."/>
            <person name="Morton J.T."/>
            <person name="Dinis M."/>
            <person name="Alvarez R."/>
            <person name="Tran N.C."/>
            <person name="Knight R."/>
            <person name="Edlund A."/>
        </authorList>
    </citation>
    <scope>NUCLEOTIDE SEQUENCE</scope>
    <source>
        <strain evidence="3">JCVI_24_bin.2</strain>
    </source>
</reference>
<evidence type="ECO:0000259" key="1">
    <source>
        <dbReference type="PROSITE" id="PS50883"/>
    </source>
</evidence>
<proteinExistence type="predicted"/>
<dbReference type="SUPFAM" id="SSF55073">
    <property type="entry name" value="Nucleotide cyclase"/>
    <property type="match status" value="1"/>
</dbReference>
<organism evidence="3 4">
    <name type="scientific">Oribacterium parvum</name>
    <dbReference type="NCBI Taxonomy" id="1501329"/>
    <lineage>
        <taxon>Bacteria</taxon>
        <taxon>Bacillati</taxon>
        <taxon>Bacillota</taxon>
        <taxon>Clostridia</taxon>
        <taxon>Lachnospirales</taxon>
        <taxon>Lachnospiraceae</taxon>
        <taxon>Oribacterium</taxon>
    </lineage>
</organism>
<dbReference type="SMART" id="SM00052">
    <property type="entry name" value="EAL"/>
    <property type="match status" value="1"/>
</dbReference>
<dbReference type="PANTHER" id="PTHR33121:SF71">
    <property type="entry name" value="OXYGEN SENSOR PROTEIN DOSP"/>
    <property type="match status" value="1"/>
</dbReference>
<evidence type="ECO:0000313" key="4">
    <source>
        <dbReference type="Proteomes" id="UP000709351"/>
    </source>
</evidence>
<dbReference type="InterPro" id="IPR000160">
    <property type="entry name" value="GGDEF_dom"/>
</dbReference>
<dbReference type="AlphaFoldDB" id="A0A930DSN1"/>
<sequence>MNSNQNPLLPKWIEKRNQLREGDFDSLSKTIKNQLFRELATEFMEEGQLLCYFNIVDFKLYNDRFGFEMGDALLVEMANILQKAFPDALITRMFADQFALLSKEKDCVDALISAHEDFLNLEMPMALDFKVGIYSISAKKNIINACDRAKTACDCIKKEREIFYRFYDEELSHLLLQHRFIVDHIEKAIENGDIYVYYQPLIRALSKEVCGLEALVRWIDPQFGMFSPAEFIPVLEEYHLIHLLDIHVISLICQEFAAIRERGEEMIPVSLNLSRMDFELCDIFGELEKLVEKYQVPRELLTLEITESVLSKSPALISSRIKRFHEAGYKVWMDDFGSGYSSLNVLKDFDFDLIKID</sequence>
<dbReference type="InterPro" id="IPR001633">
    <property type="entry name" value="EAL_dom"/>
</dbReference>
<dbReference type="GO" id="GO:0071111">
    <property type="term" value="F:cyclic-guanylate-specific phosphodiesterase activity"/>
    <property type="evidence" value="ECO:0007669"/>
    <property type="project" value="InterPro"/>
</dbReference>
<name>A0A930DSN1_9FIRM</name>
<dbReference type="Gene3D" id="3.30.70.270">
    <property type="match status" value="1"/>
</dbReference>
<dbReference type="SUPFAM" id="SSF141868">
    <property type="entry name" value="EAL domain-like"/>
    <property type="match status" value="1"/>
</dbReference>
<dbReference type="CDD" id="cd01948">
    <property type="entry name" value="EAL"/>
    <property type="match status" value="1"/>
</dbReference>
<accession>A0A930DSN1</accession>
<comment type="caution">
    <text evidence="3">The sequence shown here is derived from an EMBL/GenBank/DDBJ whole genome shotgun (WGS) entry which is preliminary data.</text>
</comment>
<dbReference type="InterPro" id="IPR050706">
    <property type="entry name" value="Cyclic-di-GMP_PDE-like"/>
</dbReference>
<dbReference type="InterPro" id="IPR035919">
    <property type="entry name" value="EAL_sf"/>
</dbReference>
<feature type="non-terminal residue" evidence="3">
    <location>
        <position position="357"/>
    </location>
</feature>
<dbReference type="PANTHER" id="PTHR33121">
    <property type="entry name" value="CYCLIC DI-GMP PHOSPHODIESTERASE PDEF"/>
    <property type="match status" value="1"/>
</dbReference>
<feature type="domain" description="EAL" evidence="1">
    <location>
        <begin position="178"/>
        <end position="357"/>
    </location>
</feature>
<dbReference type="Proteomes" id="UP000709351">
    <property type="component" value="Unassembled WGS sequence"/>
</dbReference>
<dbReference type="Gene3D" id="3.20.20.450">
    <property type="entry name" value="EAL domain"/>
    <property type="match status" value="1"/>
</dbReference>
<dbReference type="InterPro" id="IPR043128">
    <property type="entry name" value="Rev_trsase/Diguanyl_cyclase"/>
</dbReference>
<dbReference type="EMBL" id="JABZRD010000366">
    <property type="protein sequence ID" value="MBF1284098.1"/>
    <property type="molecule type" value="Genomic_DNA"/>
</dbReference>
<dbReference type="PROSITE" id="PS50883">
    <property type="entry name" value="EAL"/>
    <property type="match status" value="1"/>
</dbReference>
<protein>
    <submittedName>
        <fullName evidence="3">EAL domain-containing protein</fullName>
    </submittedName>
</protein>
<evidence type="ECO:0000313" key="3">
    <source>
        <dbReference type="EMBL" id="MBF1284098.1"/>
    </source>
</evidence>
<dbReference type="SMART" id="SM00267">
    <property type="entry name" value="GGDEF"/>
    <property type="match status" value="1"/>
</dbReference>
<dbReference type="Pfam" id="PF00990">
    <property type="entry name" value="GGDEF"/>
    <property type="match status" value="1"/>
</dbReference>
<dbReference type="PROSITE" id="PS50887">
    <property type="entry name" value="GGDEF"/>
    <property type="match status" value="1"/>
</dbReference>
<gene>
    <name evidence="3" type="ORF">HXM93_06165</name>
</gene>
<dbReference type="Pfam" id="PF00563">
    <property type="entry name" value="EAL"/>
    <property type="match status" value="1"/>
</dbReference>